<accession>A0A284VUH0</accession>
<gene>
    <name evidence="1" type="ORF">MNV_980048</name>
</gene>
<name>A0A284VUH0_9EURY</name>
<dbReference type="RefSeq" id="WP_096207434.1">
    <property type="nucleotide sequence ID" value="NZ_FZMP01000249.1"/>
</dbReference>
<dbReference type="Proteomes" id="UP000218615">
    <property type="component" value="Unassembled WGS sequence"/>
</dbReference>
<dbReference type="OrthoDB" id="147833at2157"/>
<organism evidence="1 2">
    <name type="scientific">Candidatus Methanoperedens nitratireducens</name>
    <dbReference type="NCBI Taxonomy" id="1392998"/>
    <lineage>
        <taxon>Archaea</taxon>
        <taxon>Methanobacteriati</taxon>
        <taxon>Methanobacteriota</taxon>
        <taxon>Stenosarchaea group</taxon>
        <taxon>Methanomicrobia</taxon>
        <taxon>Methanosarcinales</taxon>
        <taxon>ANME-2 cluster</taxon>
        <taxon>Candidatus Methanoperedentaceae</taxon>
        <taxon>Candidatus Methanoperedens</taxon>
    </lineage>
</organism>
<keyword evidence="2" id="KW-1185">Reference proteome</keyword>
<proteinExistence type="predicted"/>
<reference evidence="2" key="1">
    <citation type="submission" date="2017-06" db="EMBL/GenBank/DDBJ databases">
        <authorList>
            <person name="Cremers G."/>
        </authorList>
    </citation>
    <scope>NUCLEOTIDE SEQUENCE [LARGE SCALE GENOMIC DNA]</scope>
</reference>
<evidence type="ECO:0000313" key="2">
    <source>
        <dbReference type="Proteomes" id="UP000218615"/>
    </source>
</evidence>
<dbReference type="EMBL" id="FZMP01000249">
    <property type="protein sequence ID" value="SNQ62946.1"/>
    <property type="molecule type" value="Genomic_DNA"/>
</dbReference>
<sequence>MVRLEKQGDSFVMITGTVPKMDVDILINAISELHKNPPDRNKIKEGILYLDNSAGTDLRKEIRILLQNTLEREA</sequence>
<evidence type="ECO:0000313" key="1">
    <source>
        <dbReference type="EMBL" id="SNQ62946.1"/>
    </source>
</evidence>
<dbReference type="AlphaFoldDB" id="A0A284VUH0"/>
<protein>
    <submittedName>
        <fullName evidence="1">Uncharacterized protein</fullName>
    </submittedName>
</protein>